<feature type="signal peptide" evidence="2">
    <location>
        <begin position="1"/>
        <end position="31"/>
    </location>
</feature>
<reference evidence="3 4" key="1">
    <citation type="submission" date="2019-06" db="EMBL/GenBank/DDBJ databases">
        <title>Sequencing the genomes of 1000 actinobacteria strains.</title>
        <authorList>
            <person name="Klenk H.-P."/>
        </authorList>
    </citation>
    <scope>NUCLEOTIDE SEQUENCE [LARGE SCALE GENOMIC DNA]</scope>
    <source>
        <strain evidence="3 4">DSM 12335</strain>
    </source>
</reference>
<evidence type="ECO:0000256" key="1">
    <source>
        <dbReference type="SAM" id="MobiDB-lite"/>
    </source>
</evidence>
<dbReference type="Proteomes" id="UP000319516">
    <property type="component" value="Unassembled WGS sequence"/>
</dbReference>
<evidence type="ECO:0000313" key="4">
    <source>
        <dbReference type="Proteomes" id="UP000319516"/>
    </source>
</evidence>
<keyword evidence="4" id="KW-1185">Reference proteome</keyword>
<sequence>MKRRFATAVTAGTLGTASVLGIGLVAPAARAGTDQGSETVCQDSGDDDDPAGGPGQAPDSDRGTATAITFPSDLVSPGYRVAGAEGAAAPVPTGSTPAEPAAGILGPGGTNLHTAARVLGMELTTLQEELRSGATLGDLARLHDVEQVALVRALAQEQESRLERWLQQV</sequence>
<organism evidence="3 4">
    <name type="scientific">Ornithinicoccus hortensis</name>
    <dbReference type="NCBI Taxonomy" id="82346"/>
    <lineage>
        <taxon>Bacteria</taxon>
        <taxon>Bacillati</taxon>
        <taxon>Actinomycetota</taxon>
        <taxon>Actinomycetes</taxon>
        <taxon>Micrococcales</taxon>
        <taxon>Intrasporangiaceae</taxon>
        <taxon>Ornithinicoccus</taxon>
    </lineage>
</organism>
<evidence type="ECO:0000256" key="2">
    <source>
        <dbReference type="SAM" id="SignalP"/>
    </source>
</evidence>
<accession>A0A542YWG8</accession>
<evidence type="ECO:0008006" key="5">
    <source>
        <dbReference type="Google" id="ProtNLM"/>
    </source>
</evidence>
<feature type="region of interest" description="Disordered" evidence="1">
    <location>
        <begin position="29"/>
        <end position="67"/>
    </location>
</feature>
<proteinExistence type="predicted"/>
<keyword evidence="2" id="KW-0732">Signal</keyword>
<dbReference type="EMBL" id="VFOP01000001">
    <property type="protein sequence ID" value="TQL52440.1"/>
    <property type="molecule type" value="Genomic_DNA"/>
</dbReference>
<dbReference type="AlphaFoldDB" id="A0A542YWG8"/>
<evidence type="ECO:0000313" key="3">
    <source>
        <dbReference type="EMBL" id="TQL52440.1"/>
    </source>
</evidence>
<comment type="caution">
    <text evidence="3">The sequence shown here is derived from an EMBL/GenBank/DDBJ whole genome shotgun (WGS) entry which is preliminary data.</text>
</comment>
<feature type="chain" id="PRO_5021958276" description="Helix-turn-helix protein" evidence="2">
    <location>
        <begin position="32"/>
        <end position="169"/>
    </location>
</feature>
<protein>
    <recommendedName>
        <fullName evidence="5">Helix-turn-helix protein</fullName>
    </recommendedName>
</protein>
<name>A0A542YWG8_9MICO</name>
<gene>
    <name evidence="3" type="ORF">FB467_3626</name>
</gene>